<evidence type="ECO:0000313" key="2">
    <source>
        <dbReference type="Proteomes" id="UP001146351"/>
    </source>
</evidence>
<dbReference type="InterPro" id="IPR029058">
    <property type="entry name" value="AB_hydrolase_fold"/>
</dbReference>
<gene>
    <name evidence="1" type="ORF">N7492_009465</name>
</gene>
<comment type="caution">
    <text evidence="1">The sequence shown here is derived from an EMBL/GenBank/DDBJ whole genome shotgun (WGS) entry which is preliminary data.</text>
</comment>
<accession>A0A9W9HSV3</accession>
<dbReference type="GO" id="GO:0017000">
    <property type="term" value="P:antibiotic biosynthetic process"/>
    <property type="evidence" value="ECO:0007669"/>
    <property type="project" value="UniProtKB-ARBA"/>
</dbReference>
<dbReference type="GO" id="GO:0072330">
    <property type="term" value="P:monocarboxylic acid biosynthetic process"/>
    <property type="evidence" value="ECO:0007669"/>
    <property type="project" value="UniProtKB-ARBA"/>
</dbReference>
<dbReference type="AlphaFoldDB" id="A0A9W9HSV3"/>
<dbReference type="SUPFAM" id="SSF53474">
    <property type="entry name" value="alpha/beta-Hydrolases"/>
    <property type="match status" value="1"/>
</dbReference>
<sequence>MDIPSPAFSFAIPSIHDGCQLQCRLYLPHWLQDIQSTPTIRGAIIAHPYAPLGGCYDDPVVGFIGCELLRAGYIVGTFNFRGAGNSEGRTSWTARPELGDYASFYGFMMQHLQHVQVATQRWHGNPPSARADQRIHLVLGGYSYGSLIASHVPTLDVMLDLFCGERSAPNTPIHEIGKAAGNIAARSLPEPCVASTGDTDEPGLHASISISYLLVSPLLPPVSQALTVFSSLSVRVAGVSAQARPVQPSEQLSTHRTLALYGDQDTFTSARKLQTWSAELARVNQSQFRGCVIEGAGHFWREAGVEARARQVLQEWLCQT</sequence>
<dbReference type="Gene3D" id="3.40.50.1820">
    <property type="entry name" value="alpha/beta hydrolase"/>
    <property type="match status" value="1"/>
</dbReference>
<name>A0A9W9HSV3_9EURO</name>
<organism evidence="1 2">
    <name type="scientific">Penicillium capsulatum</name>
    <dbReference type="NCBI Taxonomy" id="69766"/>
    <lineage>
        <taxon>Eukaryota</taxon>
        <taxon>Fungi</taxon>
        <taxon>Dikarya</taxon>
        <taxon>Ascomycota</taxon>
        <taxon>Pezizomycotina</taxon>
        <taxon>Eurotiomycetes</taxon>
        <taxon>Eurotiomycetidae</taxon>
        <taxon>Eurotiales</taxon>
        <taxon>Aspergillaceae</taxon>
        <taxon>Penicillium</taxon>
    </lineage>
</organism>
<protein>
    <recommendedName>
        <fullName evidence="3">AB hydrolase-1 domain-containing protein</fullName>
    </recommendedName>
</protein>
<dbReference type="EMBL" id="JAPQKO010000006">
    <property type="protein sequence ID" value="KAJ5156662.1"/>
    <property type="molecule type" value="Genomic_DNA"/>
</dbReference>
<evidence type="ECO:0008006" key="3">
    <source>
        <dbReference type="Google" id="ProtNLM"/>
    </source>
</evidence>
<evidence type="ECO:0000313" key="1">
    <source>
        <dbReference type="EMBL" id="KAJ5156662.1"/>
    </source>
</evidence>
<reference evidence="1" key="1">
    <citation type="submission" date="2022-11" db="EMBL/GenBank/DDBJ databases">
        <authorList>
            <person name="Petersen C."/>
        </authorList>
    </citation>
    <scope>NUCLEOTIDE SEQUENCE</scope>
    <source>
        <strain evidence="1">IBT 21917</strain>
    </source>
</reference>
<keyword evidence="2" id="KW-1185">Reference proteome</keyword>
<dbReference type="PANTHER" id="PTHR42103">
    <property type="entry name" value="ALPHA/BETA-HYDROLASES SUPERFAMILY PROTEIN"/>
    <property type="match status" value="1"/>
</dbReference>
<reference evidence="1" key="2">
    <citation type="journal article" date="2023" name="IMA Fungus">
        <title>Comparative genomic study of the Penicillium genus elucidates a diverse pangenome and 15 lateral gene transfer events.</title>
        <authorList>
            <person name="Petersen C."/>
            <person name="Sorensen T."/>
            <person name="Nielsen M.R."/>
            <person name="Sondergaard T.E."/>
            <person name="Sorensen J.L."/>
            <person name="Fitzpatrick D.A."/>
            <person name="Frisvad J.C."/>
            <person name="Nielsen K.L."/>
        </authorList>
    </citation>
    <scope>NUCLEOTIDE SEQUENCE</scope>
    <source>
        <strain evidence="1">IBT 21917</strain>
    </source>
</reference>
<dbReference type="PANTHER" id="PTHR42103:SF2">
    <property type="entry name" value="AB HYDROLASE-1 DOMAIN-CONTAINING PROTEIN"/>
    <property type="match status" value="1"/>
</dbReference>
<proteinExistence type="predicted"/>
<dbReference type="OrthoDB" id="10260961at2759"/>
<dbReference type="Proteomes" id="UP001146351">
    <property type="component" value="Unassembled WGS sequence"/>
</dbReference>